<protein>
    <recommendedName>
        <fullName evidence="12">Multifunctional CCA protein</fullName>
    </recommendedName>
    <domain>
        <recommendedName>
            <fullName evidence="12">CCA-adding enzyme</fullName>
            <ecNumber evidence="12">2.7.7.72</ecNumber>
        </recommendedName>
        <alternativeName>
            <fullName evidence="12">CCA tRNA nucleotidyltransferase</fullName>
        </alternativeName>
        <alternativeName>
            <fullName evidence="12">tRNA CCA-pyrophosphorylase</fullName>
        </alternativeName>
        <alternativeName>
            <fullName evidence="12">tRNA adenylyl-/cytidylyl-transferase</fullName>
        </alternativeName>
        <alternativeName>
            <fullName evidence="12">tRNA nucleotidyltransferase</fullName>
        </alternativeName>
        <alternativeName>
            <fullName evidence="12">tRNA-NT</fullName>
        </alternativeName>
    </domain>
    <domain>
        <recommendedName>
            <fullName evidence="12">2'-nucleotidase</fullName>
            <ecNumber evidence="12">3.1.3.-</ecNumber>
        </recommendedName>
    </domain>
    <domain>
        <recommendedName>
            <fullName evidence="12">2',3'-cyclic phosphodiesterase</fullName>
            <ecNumber evidence="12">3.1.4.-</ecNumber>
        </recommendedName>
    </domain>
    <domain>
        <recommendedName>
            <fullName evidence="12">Phosphatase</fullName>
        </recommendedName>
    </domain>
</protein>
<dbReference type="Pfam" id="PF12627">
    <property type="entry name" value="PolyA_pol_RNAbd"/>
    <property type="match status" value="1"/>
</dbReference>
<dbReference type="EC" id="2.7.7.72" evidence="12"/>
<organism evidence="14 15">
    <name type="scientific">Catenovulum adriaticum</name>
    <dbReference type="NCBI Taxonomy" id="2984846"/>
    <lineage>
        <taxon>Bacteria</taxon>
        <taxon>Pseudomonadati</taxon>
        <taxon>Pseudomonadota</taxon>
        <taxon>Gammaproteobacteria</taxon>
        <taxon>Alteromonadales</taxon>
        <taxon>Alteromonadaceae</taxon>
        <taxon>Catenovulum</taxon>
    </lineage>
</organism>
<dbReference type="Pfam" id="PF01743">
    <property type="entry name" value="PolyA_pol"/>
    <property type="match status" value="1"/>
</dbReference>
<feature type="binding site" evidence="12">
    <location>
        <position position="91"/>
    </location>
    <ligand>
        <name>CTP</name>
        <dbReference type="ChEBI" id="CHEBI:37563"/>
    </ligand>
</feature>
<feature type="binding site" evidence="12">
    <location>
        <position position="11"/>
    </location>
    <ligand>
        <name>ATP</name>
        <dbReference type="ChEBI" id="CHEBI:30616"/>
    </ligand>
</feature>
<evidence type="ECO:0000256" key="4">
    <source>
        <dbReference type="ARBA" id="ARBA00022695"/>
    </source>
</evidence>
<comment type="miscellaneous">
    <text evidence="12">A single active site specifically recognizes both ATP and CTP and is responsible for their addition.</text>
</comment>
<feature type="binding site" evidence="12">
    <location>
        <position position="21"/>
    </location>
    <ligand>
        <name>Mg(2+)</name>
        <dbReference type="ChEBI" id="CHEBI:18420"/>
    </ligand>
</feature>
<evidence type="ECO:0000259" key="13">
    <source>
        <dbReference type="PROSITE" id="PS51831"/>
    </source>
</evidence>
<keyword evidence="8 12" id="KW-0378">Hydrolase</keyword>
<dbReference type="InterPro" id="IPR032828">
    <property type="entry name" value="PolyA_RNA-bd"/>
</dbReference>
<dbReference type="SUPFAM" id="SSF81301">
    <property type="entry name" value="Nucleotidyltransferase"/>
    <property type="match status" value="1"/>
</dbReference>
<keyword evidence="3 12" id="KW-0819">tRNA processing</keyword>
<feature type="binding site" evidence="12">
    <location>
        <position position="137"/>
    </location>
    <ligand>
        <name>CTP</name>
        <dbReference type="ChEBI" id="CHEBI:37563"/>
    </ligand>
</feature>
<dbReference type="PANTHER" id="PTHR47545:SF1">
    <property type="entry name" value="MULTIFUNCTIONAL CCA PROTEIN"/>
    <property type="match status" value="1"/>
</dbReference>
<evidence type="ECO:0000256" key="3">
    <source>
        <dbReference type="ARBA" id="ARBA00022694"/>
    </source>
</evidence>
<dbReference type="NCBIfam" id="NF008137">
    <property type="entry name" value="PRK10885.1"/>
    <property type="match status" value="1"/>
</dbReference>
<evidence type="ECO:0000256" key="11">
    <source>
        <dbReference type="ARBA" id="ARBA00022884"/>
    </source>
</evidence>
<keyword evidence="1 12" id="KW-0533">Nickel</keyword>
<keyword evidence="6 12" id="KW-0547">Nucleotide-binding</keyword>
<keyword evidence="11 12" id="KW-0694">RNA-binding</keyword>
<keyword evidence="5 12" id="KW-0479">Metal-binding</keyword>
<dbReference type="HAMAP" id="MF_01262">
    <property type="entry name" value="CCA_bact_type2"/>
    <property type="match status" value="1"/>
</dbReference>
<feature type="binding site" evidence="12">
    <location>
        <position position="23"/>
    </location>
    <ligand>
        <name>Mg(2+)</name>
        <dbReference type="ChEBI" id="CHEBI:18420"/>
    </ligand>
</feature>
<keyword evidence="9 12" id="KW-0067">ATP-binding</keyword>
<dbReference type="EMBL" id="CP109965">
    <property type="protein sequence ID" value="WAJ69132.1"/>
    <property type="molecule type" value="Genomic_DNA"/>
</dbReference>
<dbReference type="InterPro" id="IPR043519">
    <property type="entry name" value="NT_sf"/>
</dbReference>
<evidence type="ECO:0000256" key="8">
    <source>
        <dbReference type="ARBA" id="ARBA00022801"/>
    </source>
</evidence>
<evidence type="ECO:0000256" key="10">
    <source>
        <dbReference type="ARBA" id="ARBA00022842"/>
    </source>
</evidence>
<feature type="binding site" evidence="12">
    <location>
        <position position="8"/>
    </location>
    <ligand>
        <name>CTP</name>
        <dbReference type="ChEBI" id="CHEBI:37563"/>
    </ligand>
</feature>
<proteinExistence type="inferred from homology"/>
<dbReference type="PANTHER" id="PTHR47545">
    <property type="entry name" value="MULTIFUNCTIONAL CCA PROTEIN"/>
    <property type="match status" value="1"/>
</dbReference>
<sequence length="407" mass="46041">MKIYLVGGAVRDQLLNLPVKDQDWVVVGSHTKAMLEMGYQQVGQDFPVFLHPKTKQEYALARTEKKQGDGYLGFICQADETVSLEEDLQRRDLTINAIAQDQSGHYVDPYHGKADLEKRILRHVSPAFVEDPLRVLRVARFAARFYHLGFTIADETLDLMQQIAQSQQLDYLTPERIWLETEKALSTQNPQIYFEVLRQVGALNCFLPELDQLWGIPNPKKWHPEIDSGVHTMMALKTASRLSDDLAIRFAALSHDFGKAATPQAKWPSHPGHGDAGIAIIEAVCKRLKVPNNCKDLAKIVSAFHNKIHKLDGLSADEIVTLLDKIDAWRKPERFKAFLICCQADFQGRLNFNDKPYPQKSAIENYYAICKNITAQPFVESGIKGAQIKQAMFDARVDAVKKSQQKN</sequence>
<comment type="catalytic activity">
    <reaction evidence="12">
        <text>a tRNA with a 3' CCA end + 2 CTP + ATP = a tRNA with a 3' CCACCA end + 3 diphosphate</text>
        <dbReference type="Rhea" id="RHEA:76235"/>
        <dbReference type="Rhea" id="RHEA-COMP:10468"/>
        <dbReference type="Rhea" id="RHEA-COMP:18655"/>
        <dbReference type="ChEBI" id="CHEBI:30616"/>
        <dbReference type="ChEBI" id="CHEBI:33019"/>
        <dbReference type="ChEBI" id="CHEBI:37563"/>
        <dbReference type="ChEBI" id="CHEBI:83071"/>
        <dbReference type="ChEBI" id="CHEBI:195187"/>
    </reaction>
</comment>
<keyword evidence="7 12" id="KW-0692">RNA repair</keyword>
<dbReference type="GO" id="GO:0016787">
    <property type="term" value="F:hydrolase activity"/>
    <property type="evidence" value="ECO:0007669"/>
    <property type="project" value="UniProtKB-KW"/>
</dbReference>
<dbReference type="InterPro" id="IPR006674">
    <property type="entry name" value="HD_domain"/>
</dbReference>
<dbReference type="EC" id="3.1.3.-" evidence="12"/>
<feature type="binding site" evidence="12">
    <location>
        <position position="91"/>
    </location>
    <ligand>
        <name>ATP</name>
        <dbReference type="ChEBI" id="CHEBI:30616"/>
    </ligand>
</feature>
<keyword evidence="4 12" id="KW-0548">Nucleotidyltransferase</keyword>
<evidence type="ECO:0000256" key="2">
    <source>
        <dbReference type="ARBA" id="ARBA00022679"/>
    </source>
</evidence>
<dbReference type="PROSITE" id="PS51831">
    <property type="entry name" value="HD"/>
    <property type="match status" value="1"/>
</dbReference>
<dbReference type="InterPro" id="IPR012006">
    <property type="entry name" value="CCA_bact"/>
</dbReference>
<dbReference type="InterPro" id="IPR003607">
    <property type="entry name" value="HD/PDEase_dom"/>
</dbReference>
<dbReference type="GO" id="GO:0004810">
    <property type="term" value="F:CCA tRNA nucleotidyltransferase activity"/>
    <property type="evidence" value="ECO:0007669"/>
    <property type="project" value="UniProtKB-EC"/>
</dbReference>
<dbReference type="CDD" id="cd00077">
    <property type="entry name" value="HDc"/>
    <property type="match status" value="1"/>
</dbReference>
<feature type="binding site" evidence="12">
    <location>
        <position position="137"/>
    </location>
    <ligand>
        <name>ATP</name>
        <dbReference type="ChEBI" id="CHEBI:30616"/>
    </ligand>
</feature>
<dbReference type="EC" id="3.1.4.-" evidence="12"/>
<reference evidence="14" key="1">
    <citation type="submission" date="2022-10" db="EMBL/GenBank/DDBJ databases">
        <title>Catenovulum adriacola sp. nov. isolated in the Harbour of Susak.</title>
        <authorList>
            <person name="Schoch T."/>
            <person name="Reich S.J."/>
            <person name="Stoeferle S."/>
            <person name="Flaiz M."/>
            <person name="Kazda M."/>
            <person name="Riedel C.U."/>
            <person name="Duerre P."/>
        </authorList>
    </citation>
    <scope>NUCLEOTIDE SEQUENCE</scope>
    <source>
        <strain evidence="14">TS8</strain>
    </source>
</reference>
<dbReference type="SUPFAM" id="SSF81891">
    <property type="entry name" value="Poly A polymerase C-terminal region-like"/>
    <property type="match status" value="1"/>
</dbReference>
<accession>A0ABY7AK52</accession>
<evidence type="ECO:0000313" key="15">
    <source>
        <dbReference type="Proteomes" id="UP001163726"/>
    </source>
</evidence>
<feature type="binding site" evidence="12">
    <location>
        <position position="140"/>
    </location>
    <ligand>
        <name>CTP</name>
        <dbReference type="ChEBI" id="CHEBI:37563"/>
    </ligand>
</feature>
<keyword evidence="10 12" id="KW-0460">Magnesium</keyword>
<evidence type="ECO:0000256" key="5">
    <source>
        <dbReference type="ARBA" id="ARBA00022723"/>
    </source>
</evidence>
<keyword evidence="12" id="KW-0511">Multifunctional enzyme</keyword>
<dbReference type="InterPro" id="IPR002646">
    <property type="entry name" value="PolA_pol_head_dom"/>
</dbReference>
<dbReference type="HAMAP" id="MF_01261">
    <property type="entry name" value="CCA_bact_type1"/>
    <property type="match status" value="1"/>
</dbReference>
<dbReference type="Pfam" id="PF01966">
    <property type="entry name" value="HD"/>
    <property type="match status" value="1"/>
</dbReference>
<dbReference type="Proteomes" id="UP001163726">
    <property type="component" value="Chromosome"/>
</dbReference>
<evidence type="ECO:0000256" key="7">
    <source>
        <dbReference type="ARBA" id="ARBA00022800"/>
    </source>
</evidence>
<feature type="domain" description="HD" evidence="13">
    <location>
        <begin position="228"/>
        <end position="329"/>
    </location>
</feature>
<comment type="domain">
    <text evidence="12">Comprises two domains: an N-terminal domain containing the nucleotidyltransferase activity and a C-terminal HD domain associated with both phosphodiesterase and phosphatase activities.</text>
</comment>
<evidence type="ECO:0000313" key="14">
    <source>
        <dbReference type="EMBL" id="WAJ69132.1"/>
    </source>
</evidence>
<evidence type="ECO:0000256" key="9">
    <source>
        <dbReference type="ARBA" id="ARBA00022840"/>
    </source>
</evidence>
<dbReference type="Gene3D" id="1.10.3090.10">
    <property type="entry name" value="cca-adding enzyme, domain 2"/>
    <property type="match status" value="1"/>
</dbReference>
<dbReference type="Gene3D" id="3.30.460.10">
    <property type="entry name" value="Beta Polymerase, domain 2"/>
    <property type="match status" value="1"/>
</dbReference>
<evidence type="ECO:0000256" key="12">
    <source>
        <dbReference type="HAMAP-Rule" id="MF_01261"/>
    </source>
</evidence>
<comment type="catalytic activity">
    <reaction evidence="12">
        <text>a tRNA precursor + 2 CTP + ATP = a tRNA with a 3' CCA end + 3 diphosphate</text>
        <dbReference type="Rhea" id="RHEA:14433"/>
        <dbReference type="Rhea" id="RHEA-COMP:10465"/>
        <dbReference type="Rhea" id="RHEA-COMP:10468"/>
        <dbReference type="ChEBI" id="CHEBI:30616"/>
        <dbReference type="ChEBI" id="CHEBI:33019"/>
        <dbReference type="ChEBI" id="CHEBI:37563"/>
        <dbReference type="ChEBI" id="CHEBI:74896"/>
        <dbReference type="ChEBI" id="CHEBI:83071"/>
        <dbReference type="EC" id="2.7.7.72"/>
    </reaction>
</comment>
<evidence type="ECO:0000256" key="6">
    <source>
        <dbReference type="ARBA" id="ARBA00022741"/>
    </source>
</evidence>
<name>A0ABY7AK52_9ALTE</name>
<dbReference type="PIRSF" id="PIRSF000813">
    <property type="entry name" value="CCA_bact"/>
    <property type="match status" value="1"/>
</dbReference>
<evidence type="ECO:0000256" key="1">
    <source>
        <dbReference type="ARBA" id="ARBA00022596"/>
    </source>
</evidence>
<comment type="cofactor">
    <cofactor evidence="12">
        <name>Mg(2+)</name>
        <dbReference type="ChEBI" id="CHEBI:18420"/>
    </cofactor>
    <text evidence="12">Magnesium is required for nucleotidyltransferase activity.</text>
</comment>
<comment type="similarity">
    <text evidence="12">Belongs to the tRNA nucleotidyltransferase/poly(A) polymerase family. Bacterial CCA-adding enzyme type 1 subfamily.</text>
</comment>
<comment type="cofactor">
    <cofactor evidence="12">
        <name>Ni(2+)</name>
        <dbReference type="ChEBI" id="CHEBI:49786"/>
    </cofactor>
    <text evidence="12">Nickel for phosphatase activity.</text>
</comment>
<gene>
    <name evidence="12" type="primary">cca</name>
    <name evidence="14" type="ORF">OLW01_08000</name>
</gene>
<keyword evidence="2 12" id="KW-0808">Transferase</keyword>
<keyword evidence="15" id="KW-1185">Reference proteome</keyword>
<feature type="binding site" evidence="12">
    <location>
        <position position="140"/>
    </location>
    <ligand>
        <name>ATP</name>
        <dbReference type="ChEBI" id="CHEBI:30616"/>
    </ligand>
</feature>
<feature type="binding site" evidence="12">
    <location>
        <position position="11"/>
    </location>
    <ligand>
        <name>CTP</name>
        <dbReference type="ChEBI" id="CHEBI:37563"/>
    </ligand>
</feature>
<feature type="binding site" evidence="12">
    <location>
        <position position="8"/>
    </location>
    <ligand>
        <name>ATP</name>
        <dbReference type="ChEBI" id="CHEBI:30616"/>
    </ligand>
</feature>
<comment type="function">
    <text evidence="12">Catalyzes the addition and repair of the essential 3'-terminal CCA sequence in tRNAs without using a nucleic acid template. Adds these three nucleotides in the order of C, C, and A to the tRNA nucleotide-73, using CTP and ATP as substrates and producing inorganic pyrophosphate. tRNA 3'-terminal CCA addition is required both for tRNA processing and repair. Also involved in tRNA surveillance by mediating tandem CCA addition to generate a CCACCA at the 3' terminus of unstable tRNAs. While stable tRNAs receive only 3'-terminal CCA, unstable tRNAs are marked with CCACCA and rapidly degraded.</text>
</comment>
<dbReference type="InterPro" id="IPR050124">
    <property type="entry name" value="tRNA_CCA-adding_enzyme"/>
</dbReference>
<dbReference type="RefSeq" id="WP_268073324.1">
    <property type="nucleotide sequence ID" value="NZ_CP109965.1"/>
</dbReference>
<comment type="subunit">
    <text evidence="12">Monomer. Can also form homodimers and oligomers.</text>
</comment>